<evidence type="ECO:0008006" key="3">
    <source>
        <dbReference type="Google" id="ProtNLM"/>
    </source>
</evidence>
<gene>
    <name evidence="2" type="ORF">METZ01_LOCUS150836</name>
</gene>
<reference evidence="2" key="1">
    <citation type="submission" date="2018-05" db="EMBL/GenBank/DDBJ databases">
        <authorList>
            <person name="Lanie J.A."/>
            <person name="Ng W.-L."/>
            <person name="Kazmierczak K.M."/>
            <person name="Andrzejewski T.M."/>
            <person name="Davidsen T.M."/>
            <person name="Wayne K.J."/>
            <person name="Tettelin H."/>
            <person name="Glass J.I."/>
            <person name="Rusch D."/>
            <person name="Podicherti R."/>
            <person name="Tsui H.-C.T."/>
            <person name="Winkler M.E."/>
        </authorList>
    </citation>
    <scope>NUCLEOTIDE SEQUENCE</scope>
</reference>
<dbReference type="InterPro" id="IPR010298">
    <property type="entry name" value="YacP-like"/>
</dbReference>
<name>A0A382AA52_9ZZZZ</name>
<proteinExistence type="predicted"/>
<sequence length="162" mass="18637">MIRYFIDGHNTIHSIPRYLEILDRDYPSCLEKVITDCADYCDSRNVKIVLVFDGNPPFEIPKSHGNLKVVFSGSNRDADTVIVEKTLPTKNNIVVTNDGGLKHLITANGCRYISPEQFYELYASSKKKNRRRTSQSGKDRSLTPQEVAWWKREMNEALEKKK</sequence>
<evidence type="ECO:0000313" key="2">
    <source>
        <dbReference type="EMBL" id="SVA97982.1"/>
    </source>
</evidence>
<feature type="region of interest" description="Disordered" evidence="1">
    <location>
        <begin position="125"/>
        <end position="145"/>
    </location>
</feature>
<organism evidence="2">
    <name type="scientific">marine metagenome</name>
    <dbReference type="NCBI Taxonomy" id="408172"/>
    <lineage>
        <taxon>unclassified sequences</taxon>
        <taxon>metagenomes</taxon>
        <taxon>ecological metagenomes</taxon>
    </lineage>
</organism>
<protein>
    <recommendedName>
        <fullName evidence="3">YacP-like NYN domain protein</fullName>
    </recommendedName>
</protein>
<evidence type="ECO:0000256" key="1">
    <source>
        <dbReference type="SAM" id="MobiDB-lite"/>
    </source>
</evidence>
<dbReference type="EMBL" id="UINC01024415">
    <property type="protein sequence ID" value="SVA97982.1"/>
    <property type="molecule type" value="Genomic_DNA"/>
</dbReference>
<dbReference type="Pfam" id="PF05991">
    <property type="entry name" value="NYN_YacP"/>
    <property type="match status" value="1"/>
</dbReference>
<dbReference type="AlphaFoldDB" id="A0A382AA52"/>
<accession>A0A382AA52</accession>